<organism evidence="1 2">
    <name type="scientific">Rhodococcoides yunnanense</name>
    <dbReference type="NCBI Taxonomy" id="278209"/>
    <lineage>
        <taxon>Bacteria</taxon>
        <taxon>Bacillati</taxon>
        <taxon>Actinomycetota</taxon>
        <taxon>Actinomycetes</taxon>
        <taxon>Mycobacteriales</taxon>
        <taxon>Nocardiaceae</taxon>
        <taxon>Rhodococcoides</taxon>
    </lineage>
</organism>
<dbReference type="EMBL" id="JAWLJX010000003">
    <property type="protein sequence ID" value="MDV6262179.1"/>
    <property type="molecule type" value="Genomic_DNA"/>
</dbReference>
<reference evidence="1 2" key="1">
    <citation type="submission" date="2023-10" db="EMBL/GenBank/DDBJ databases">
        <title>Development of a sustainable strategy for remediation of hydrocarbon-contaminated territories based on the waste exchange concept.</title>
        <authorList>
            <person name="Krivoruchko A."/>
        </authorList>
    </citation>
    <scope>NUCLEOTIDE SEQUENCE [LARGE SCALE GENOMIC DNA]</scope>
    <source>
        <strain evidence="1 2">IEGM 1323</strain>
    </source>
</reference>
<comment type="caution">
    <text evidence="1">The sequence shown here is derived from an EMBL/GenBank/DDBJ whole genome shotgun (WGS) entry which is preliminary data.</text>
</comment>
<sequence>MTIDGGTCVFDAGVVCVHVDRRPTPSNDLCTAQSGKRQVVDHALSIVLSCVEEHLLFINR</sequence>
<dbReference type="Proteomes" id="UP001185755">
    <property type="component" value="Unassembled WGS sequence"/>
</dbReference>
<protein>
    <submittedName>
        <fullName evidence="1">Uncharacterized protein</fullName>
    </submittedName>
</protein>
<dbReference type="RefSeq" id="WP_317564630.1">
    <property type="nucleotide sequence ID" value="NZ_JAWLJX010000003.1"/>
</dbReference>
<name>A0ABU4BDK0_9NOCA</name>
<proteinExistence type="predicted"/>
<evidence type="ECO:0000313" key="2">
    <source>
        <dbReference type="Proteomes" id="UP001185755"/>
    </source>
</evidence>
<gene>
    <name evidence="1" type="ORF">R3P96_12600</name>
</gene>
<accession>A0ABU4BDK0</accession>
<evidence type="ECO:0000313" key="1">
    <source>
        <dbReference type="EMBL" id="MDV6262179.1"/>
    </source>
</evidence>
<keyword evidence="2" id="KW-1185">Reference proteome</keyword>